<evidence type="ECO:0000256" key="1">
    <source>
        <dbReference type="ARBA" id="ARBA00001657"/>
    </source>
</evidence>
<dbReference type="SUPFAM" id="SSF74650">
    <property type="entry name" value="Galactose mutarotase-like"/>
    <property type="match status" value="1"/>
</dbReference>
<dbReference type="Proteomes" id="UP001497382">
    <property type="component" value="Unassembled WGS sequence"/>
</dbReference>
<comment type="similarity">
    <text evidence="2 9">Belongs to the glycosyl hydrolase 31 family.</text>
</comment>
<evidence type="ECO:0000259" key="12">
    <source>
        <dbReference type="Pfam" id="PF13802"/>
    </source>
</evidence>
<dbReference type="AlphaFoldDB" id="A0AAV1ZYB7"/>
<evidence type="ECO:0000256" key="2">
    <source>
        <dbReference type="ARBA" id="ARBA00007806"/>
    </source>
</evidence>
<dbReference type="Gene3D" id="2.60.40.1760">
    <property type="entry name" value="glycosyl hydrolase (family 31)"/>
    <property type="match status" value="1"/>
</dbReference>
<dbReference type="EMBL" id="CAXIEN010000085">
    <property type="protein sequence ID" value="CAL1275532.1"/>
    <property type="molecule type" value="Genomic_DNA"/>
</dbReference>
<evidence type="ECO:0000259" key="13">
    <source>
        <dbReference type="Pfam" id="PF21365"/>
    </source>
</evidence>
<evidence type="ECO:0000256" key="9">
    <source>
        <dbReference type="RuleBase" id="RU361185"/>
    </source>
</evidence>
<dbReference type="Pfam" id="PF21365">
    <property type="entry name" value="Glyco_hydro_31_3rd"/>
    <property type="match status" value="1"/>
</dbReference>
<dbReference type="SUPFAM" id="SSF51445">
    <property type="entry name" value="(Trans)glycosidases"/>
    <property type="match status" value="1"/>
</dbReference>
<dbReference type="Pfam" id="PF13802">
    <property type="entry name" value="Gal_mutarotas_2"/>
    <property type="match status" value="1"/>
</dbReference>
<dbReference type="Gene3D" id="3.20.20.80">
    <property type="entry name" value="Glycosidases"/>
    <property type="match status" value="1"/>
</dbReference>
<keyword evidence="4" id="KW-0732">Signal</keyword>
<dbReference type="InterPro" id="IPR025887">
    <property type="entry name" value="Glyco_hydro_31_N_dom"/>
</dbReference>
<dbReference type="PROSITE" id="PS00707">
    <property type="entry name" value="GLYCOSYL_HYDROL_F31_2"/>
    <property type="match status" value="1"/>
</dbReference>
<comment type="caution">
    <text evidence="14">The sequence shown here is derived from an EMBL/GenBank/DDBJ whole genome shotgun (WGS) entry which is preliminary data.</text>
</comment>
<sequence>MMFLESVKEPPSKRTRLIIFGSVAAFAVILLIVLLAVLLRPKKEDTGPVLNTNDRIECPGFKDEADCKAHGCEFAKVQSGPACFMTKNKFGYGVTGYSYTTPGSSKQVFLLRKSATTPYGPSIPSALFEVIYITEDIIRIKITDKEKQRYEVPVQNEFPLLKENKTIDQEKLSYEFEFEKNLNLLVPPTFYFVIRRKADNTTLWDTRIGGLMLTDKYLQISSYLPSKNIYGLGEHVHPSLRHDMNYKTWPMFARDRFPEGGYTNLYGVHPFYMCLENSSNSHGVLFLNSNAMEVSLLPEPGITFRTTGGIIDMLFFVGEKPESVVNLYTSMIGRPMLPPYWSLGFQLSRYGYDSLENVKTAVEATRKAGIPQDVQFLDIDHMEVNRDFTWNKKEFAGLQEYMHKTREEYGLNWIIILDPAIEGIQNYSVFESGVKDNVFIKRSHLWKPEMFPDQVRKYNITFGKVWPSTYVAFPNFFDENAKTWWIKNIVDYSKEMPFEGLWIDMNEPSNFGTNEDRPFYCPGTGDCWSLKCPNSEYEDPPYNPLKESGSERLSKMTLCMESVHDSGTLSYRHYDVHSLYGWSQTQPTLEAAEKATGYRSLVITRSTYPSSGRYAGHWLGDNRSSWDDLRRSIIGMLEFNIFGIPYIGADVCGFNGDTTPELCTRWMQLGAFYPFYRNHNGRGEKAQDPVALGDDVVAASKRAVERRYMLNPYLYTLFYHAHVEGSTVVRPLFHEFPEDQNTWNNGEQFMWGKCLLISPILAPGVKSLKMYLPDEEWWHFKGTKSHLEKIRNDYLDEHEISEDIPLHVRGGCIIPTEDYQMKNKFSLKNITLYVFPYQNSSLGDLYVDSLNSLRPIETQNYEKYDFAYAHCSLTLLRVKPDLEITFGWTLTKVHVFKVKAVKNVYLGDVLSKGNETTFQFDSKSNVLSIDVNKKLRDVQSISWKDENNECQMLP</sequence>
<gene>
    <name evidence="14" type="ORF">LARSCL_LOCUS8123</name>
</gene>
<dbReference type="EC" id="3.2.1.20" evidence="3"/>
<organism evidence="14 15">
    <name type="scientific">Larinioides sclopetarius</name>
    <dbReference type="NCBI Taxonomy" id="280406"/>
    <lineage>
        <taxon>Eukaryota</taxon>
        <taxon>Metazoa</taxon>
        <taxon>Ecdysozoa</taxon>
        <taxon>Arthropoda</taxon>
        <taxon>Chelicerata</taxon>
        <taxon>Arachnida</taxon>
        <taxon>Araneae</taxon>
        <taxon>Araneomorphae</taxon>
        <taxon>Entelegynae</taxon>
        <taxon>Araneoidea</taxon>
        <taxon>Araneidae</taxon>
        <taxon>Larinioides</taxon>
    </lineage>
</organism>
<keyword evidence="15" id="KW-1185">Reference proteome</keyword>
<dbReference type="InterPro" id="IPR030458">
    <property type="entry name" value="Glyco_hydro_31_AS"/>
</dbReference>
<dbReference type="CDD" id="cd14752">
    <property type="entry name" value="GH31_N"/>
    <property type="match status" value="1"/>
</dbReference>
<dbReference type="CDD" id="cd06602">
    <property type="entry name" value="GH31_MGAM_SI_GAA"/>
    <property type="match status" value="1"/>
</dbReference>
<dbReference type="InterPro" id="IPR000322">
    <property type="entry name" value="Glyco_hydro_31_TIM"/>
</dbReference>
<dbReference type="InterPro" id="IPR030459">
    <property type="entry name" value="Glyco_hydro_31_CS"/>
</dbReference>
<keyword evidence="6" id="KW-0325">Glycoprotein</keyword>
<accession>A0AAV1ZYB7</accession>
<dbReference type="InterPro" id="IPR048395">
    <property type="entry name" value="Glyco_hydro_31_C"/>
</dbReference>
<feature type="domain" description="Glycoside hydrolase family 31 TIM barrel" evidence="11">
    <location>
        <begin position="335"/>
        <end position="717"/>
    </location>
</feature>
<protein>
    <recommendedName>
        <fullName evidence="3">alpha-glucosidase</fullName>
        <ecNumber evidence="3">3.2.1.20</ecNumber>
    </recommendedName>
    <alternativeName>
        <fullName evidence="8">Maltase</fullName>
    </alternativeName>
</protein>
<keyword evidence="7 9" id="KW-0326">Glycosidase</keyword>
<dbReference type="Pfam" id="PF01055">
    <property type="entry name" value="Glyco_hydro_31_2nd"/>
    <property type="match status" value="1"/>
</dbReference>
<dbReference type="GO" id="GO:0030246">
    <property type="term" value="F:carbohydrate binding"/>
    <property type="evidence" value="ECO:0007669"/>
    <property type="project" value="InterPro"/>
</dbReference>
<dbReference type="InterPro" id="IPR017853">
    <property type="entry name" value="GH"/>
</dbReference>
<dbReference type="PANTHER" id="PTHR22762:SF133">
    <property type="entry name" value="P-TYPE DOMAIN-CONTAINING PROTEIN"/>
    <property type="match status" value="1"/>
</dbReference>
<dbReference type="SUPFAM" id="SSF51011">
    <property type="entry name" value="Glycosyl hydrolase domain"/>
    <property type="match status" value="1"/>
</dbReference>
<evidence type="ECO:0000256" key="10">
    <source>
        <dbReference type="SAM" id="Phobius"/>
    </source>
</evidence>
<feature type="transmembrane region" description="Helical" evidence="10">
    <location>
        <begin position="17"/>
        <end position="39"/>
    </location>
</feature>
<keyword evidence="5 9" id="KW-0378">Hydrolase</keyword>
<evidence type="ECO:0000259" key="11">
    <source>
        <dbReference type="Pfam" id="PF01055"/>
    </source>
</evidence>
<evidence type="ECO:0000313" key="14">
    <source>
        <dbReference type="EMBL" id="CAL1275532.1"/>
    </source>
</evidence>
<keyword evidence="10" id="KW-0812">Transmembrane</keyword>
<evidence type="ECO:0000256" key="8">
    <source>
        <dbReference type="ARBA" id="ARBA00041343"/>
    </source>
</evidence>
<dbReference type="PANTHER" id="PTHR22762">
    <property type="entry name" value="ALPHA-GLUCOSIDASE"/>
    <property type="match status" value="1"/>
</dbReference>
<dbReference type="PROSITE" id="PS00129">
    <property type="entry name" value="GLYCOSYL_HYDROL_F31_1"/>
    <property type="match status" value="1"/>
</dbReference>
<name>A0AAV1ZYB7_9ARAC</name>
<proteinExistence type="inferred from homology"/>
<keyword evidence="10" id="KW-1133">Transmembrane helix</keyword>
<dbReference type="GO" id="GO:0005975">
    <property type="term" value="P:carbohydrate metabolic process"/>
    <property type="evidence" value="ECO:0007669"/>
    <property type="project" value="InterPro"/>
</dbReference>
<dbReference type="InterPro" id="IPR013780">
    <property type="entry name" value="Glyco_hydro_b"/>
</dbReference>
<keyword evidence="10" id="KW-0472">Membrane</keyword>
<evidence type="ECO:0000256" key="4">
    <source>
        <dbReference type="ARBA" id="ARBA00022729"/>
    </source>
</evidence>
<dbReference type="GO" id="GO:0004558">
    <property type="term" value="F:alpha-1,4-glucosidase activity"/>
    <property type="evidence" value="ECO:0007669"/>
    <property type="project" value="TreeGrafter"/>
</dbReference>
<evidence type="ECO:0000256" key="5">
    <source>
        <dbReference type="ARBA" id="ARBA00022801"/>
    </source>
</evidence>
<dbReference type="Gene3D" id="2.60.40.1180">
    <property type="entry name" value="Golgi alpha-mannosidase II"/>
    <property type="match status" value="2"/>
</dbReference>
<comment type="catalytic activity">
    <reaction evidence="1">
        <text>Hydrolysis of terminal, non-reducing (1-&gt;4)-linked alpha-D-glucose residues with release of alpha-D-glucose.</text>
        <dbReference type="EC" id="3.2.1.20"/>
    </reaction>
</comment>
<reference evidence="14 15" key="1">
    <citation type="submission" date="2024-04" db="EMBL/GenBank/DDBJ databases">
        <authorList>
            <person name="Rising A."/>
            <person name="Reimegard J."/>
            <person name="Sonavane S."/>
            <person name="Akerstrom W."/>
            <person name="Nylinder S."/>
            <person name="Hedman E."/>
            <person name="Kallberg Y."/>
        </authorList>
    </citation>
    <scope>NUCLEOTIDE SEQUENCE [LARGE SCALE GENOMIC DNA]</scope>
</reference>
<evidence type="ECO:0000313" key="15">
    <source>
        <dbReference type="Proteomes" id="UP001497382"/>
    </source>
</evidence>
<evidence type="ECO:0000256" key="7">
    <source>
        <dbReference type="ARBA" id="ARBA00023295"/>
    </source>
</evidence>
<feature type="domain" description="Glycoside hydrolase family 31 N-terminal" evidence="12">
    <location>
        <begin position="128"/>
        <end position="293"/>
    </location>
</feature>
<feature type="domain" description="Glycosyl hydrolase family 31 C-terminal" evidence="13">
    <location>
        <begin position="725"/>
        <end position="814"/>
    </location>
</feature>
<evidence type="ECO:0000256" key="3">
    <source>
        <dbReference type="ARBA" id="ARBA00012741"/>
    </source>
</evidence>
<evidence type="ECO:0000256" key="6">
    <source>
        <dbReference type="ARBA" id="ARBA00023180"/>
    </source>
</evidence>
<dbReference type="InterPro" id="IPR011013">
    <property type="entry name" value="Gal_mutarotase_sf_dom"/>
</dbReference>